<reference evidence="1 2" key="1">
    <citation type="submission" date="2019-02" db="EMBL/GenBank/DDBJ databases">
        <title>Deep-cultivation of Planctomycetes and their phenomic and genomic characterization uncovers novel biology.</title>
        <authorList>
            <person name="Wiegand S."/>
            <person name="Jogler M."/>
            <person name="Boedeker C."/>
            <person name="Pinto D."/>
            <person name="Vollmers J."/>
            <person name="Rivas-Marin E."/>
            <person name="Kohn T."/>
            <person name="Peeters S.H."/>
            <person name="Heuer A."/>
            <person name="Rast P."/>
            <person name="Oberbeckmann S."/>
            <person name="Bunk B."/>
            <person name="Jeske O."/>
            <person name="Meyerdierks A."/>
            <person name="Storesund J.E."/>
            <person name="Kallscheuer N."/>
            <person name="Luecker S."/>
            <person name="Lage O.M."/>
            <person name="Pohl T."/>
            <person name="Merkel B.J."/>
            <person name="Hornburger P."/>
            <person name="Mueller R.-W."/>
            <person name="Bruemmer F."/>
            <person name="Labrenz M."/>
            <person name="Spormann A.M."/>
            <person name="Op Den Camp H."/>
            <person name="Overmann J."/>
            <person name="Amann R."/>
            <person name="Jetten M.S.M."/>
            <person name="Mascher T."/>
            <person name="Medema M.H."/>
            <person name="Devos D.P."/>
            <person name="Kaster A.-K."/>
            <person name="Ovreas L."/>
            <person name="Rohde M."/>
            <person name="Galperin M.Y."/>
            <person name="Jogler C."/>
        </authorList>
    </citation>
    <scope>NUCLEOTIDE SEQUENCE [LARGE SCALE GENOMIC DNA]</scope>
    <source>
        <strain evidence="1 2">Pla52o</strain>
    </source>
</reference>
<sequence>MLQYRDFSLQTVERAAVLDFGCRDTDYRDTDCRDSATAQCNLFS</sequence>
<name>A0A5C6C7W6_9BACT</name>
<keyword evidence="2" id="KW-1185">Reference proteome</keyword>
<gene>
    <name evidence="1" type="ORF">Pla52o_47000</name>
</gene>
<accession>A0A5C6C7W6</accession>
<protein>
    <submittedName>
        <fullName evidence="1">Uncharacterized protein</fullName>
    </submittedName>
</protein>
<proteinExistence type="predicted"/>
<dbReference type="Proteomes" id="UP000316304">
    <property type="component" value="Unassembled WGS sequence"/>
</dbReference>
<evidence type="ECO:0000313" key="2">
    <source>
        <dbReference type="Proteomes" id="UP000316304"/>
    </source>
</evidence>
<organism evidence="1 2">
    <name type="scientific">Novipirellula galeiformis</name>
    <dbReference type="NCBI Taxonomy" id="2528004"/>
    <lineage>
        <taxon>Bacteria</taxon>
        <taxon>Pseudomonadati</taxon>
        <taxon>Planctomycetota</taxon>
        <taxon>Planctomycetia</taxon>
        <taxon>Pirellulales</taxon>
        <taxon>Pirellulaceae</taxon>
        <taxon>Novipirellula</taxon>
    </lineage>
</organism>
<dbReference type="EMBL" id="SJPT01000009">
    <property type="protein sequence ID" value="TWU20185.1"/>
    <property type="molecule type" value="Genomic_DNA"/>
</dbReference>
<evidence type="ECO:0000313" key="1">
    <source>
        <dbReference type="EMBL" id="TWU20185.1"/>
    </source>
</evidence>
<dbReference type="AlphaFoldDB" id="A0A5C6C7W6"/>
<comment type="caution">
    <text evidence="1">The sequence shown here is derived from an EMBL/GenBank/DDBJ whole genome shotgun (WGS) entry which is preliminary data.</text>
</comment>